<keyword evidence="2" id="KW-0813">Transport</keyword>
<gene>
    <name evidence="9" type="ORF">MXD59_14450</name>
</gene>
<organism evidence="9 10">
    <name type="scientific">Frankia umida</name>
    <dbReference type="NCBI Taxonomy" id="573489"/>
    <lineage>
        <taxon>Bacteria</taxon>
        <taxon>Bacillati</taxon>
        <taxon>Actinomycetota</taxon>
        <taxon>Actinomycetes</taxon>
        <taxon>Frankiales</taxon>
        <taxon>Frankiaceae</taxon>
        <taxon>Frankia</taxon>
    </lineage>
</organism>
<evidence type="ECO:0000313" key="10">
    <source>
        <dbReference type="Proteomes" id="UP001201873"/>
    </source>
</evidence>
<feature type="transmembrane region" description="Helical" evidence="7">
    <location>
        <begin position="149"/>
        <end position="169"/>
    </location>
</feature>
<feature type="transmembrane region" description="Helical" evidence="7">
    <location>
        <begin position="175"/>
        <end position="196"/>
    </location>
</feature>
<accession>A0ABT0JZJ7</accession>
<keyword evidence="3" id="KW-1003">Cell membrane</keyword>
<evidence type="ECO:0000313" key="9">
    <source>
        <dbReference type="EMBL" id="MCK9876961.1"/>
    </source>
</evidence>
<protein>
    <submittedName>
        <fullName evidence="9">DHA2 family efflux MFS transporter permease subunit</fullName>
    </submittedName>
</protein>
<feature type="transmembrane region" description="Helical" evidence="7">
    <location>
        <begin position="278"/>
        <end position="299"/>
    </location>
</feature>
<feature type="transmembrane region" description="Helical" evidence="7">
    <location>
        <begin position="335"/>
        <end position="353"/>
    </location>
</feature>
<dbReference type="InterPro" id="IPR011701">
    <property type="entry name" value="MFS"/>
</dbReference>
<evidence type="ECO:0000259" key="8">
    <source>
        <dbReference type="PROSITE" id="PS50850"/>
    </source>
</evidence>
<dbReference type="PROSITE" id="PS50850">
    <property type="entry name" value="MFS"/>
    <property type="match status" value="1"/>
</dbReference>
<feature type="transmembrane region" description="Helical" evidence="7">
    <location>
        <begin position="407"/>
        <end position="428"/>
    </location>
</feature>
<evidence type="ECO:0000256" key="1">
    <source>
        <dbReference type="ARBA" id="ARBA00004651"/>
    </source>
</evidence>
<keyword evidence="10" id="KW-1185">Reference proteome</keyword>
<evidence type="ECO:0000256" key="7">
    <source>
        <dbReference type="SAM" id="Phobius"/>
    </source>
</evidence>
<evidence type="ECO:0000256" key="3">
    <source>
        <dbReference type="ARBA" id="ARBA00022475"/>
    </source>
</evidence>
<dbReference type="Pfam" id="PF07690">
    <property type="entry name" value="MFS_1"/>
    <property type="match status" value="1"/>
</dbReference>
<dbReference type="InterPro" id="IPR020846">
    <property type="entry name" value="MFS_dom"/>
</dbReference>
<evidence type="ECO:0000256" key="4">
    <source>
        <dbReference type="ARBA" id="ARBA00022692"/>
    </source>
</evidence>
<dbReference type="PANTHER" id="PTHR42718:SF46">
    <property type="entry name" value="BLR6921 PROTEIN"/>
    <property type="match status" value="1"/>
</dbReference>
<dbReference type="InterPro" id="IPR004638">
    <property type="entry name" value="EmrB-like"/>
</dbReference>
<comment type="caution">
    <text evidence="9">The sequence shown here is derived from an EMBL/GenBank/DDBJ whole genome shotgun (WGS) entry which is preliminary data.</text>
</comment>
<proteinExistence type="predicted"/>
<feature type="transmembrane region" description="Helical" evidence="7">
    <location>
        <begin position="238"/>
        <end position="257"/>
    </location>
</feature>
<dbReference type="Gene3D" id="1.20.1250.20">
    <property type="entry name" value="MFS general substrate transporter like domains"/>
    <property type="match status" value="1"/>
</dbReference>
<keyword evidence="6 7" id="KW-0472">Membrane</keyword>
<feature type="transmembrane region" description="Helical" evidence="7">
    <location>
        <begin position="112"/>
        <end position="137"/>
    </location>
</feature>
<feature type="transmembrane region" description="Helical" evidence="7">
    <location>
        <begin position="208"/>
        <end position="226"/>
    </location>
</feature>
<dbReference type="EMBL" id="JALKFT010000013">
    <property type="protein sequence ID" value="MCK9876961.1"/>
    <property type="molecule type" value="Genomic_DNA"/>
</dbReference>
<keyword evidence="4 7" id="KW-0812">Transmembrane</keyword>
<dbReference type="NCBIfam" id="TIGR00711">
    <property type="entry name" value="efflux_EmrB"/>
    <property type="match status" value="1"/>
</dbReference>
<dbReference type="Gene3D" id="1.20.1720.10">
    <property type="entry name" value="Multidrug resistance protein D"/>
    <property type="match status" value="1"/>
</dbReference>
<dbReference type="RefSeq" id="WP_248825268.1">
    <property type="nucleotide sequence ID" value="NZ_JALKFT010000013.1"/>
</dbReference>
<name>A0ABT0JZJ7_9ACTN</name>
<feature type="transmembrane region" description="Helical" evidence="7">
    <location>
        <begin position="448"/>
        <end position="467"/>
    </location>
</feature>
<feature type="transmembrane region" description="Helical" evidence="7">
    <location>
        <begin position="63"/>
        <end position="80"/>
    </location>
</feature>
<evidence type="ECO:0000256" key="5">
    <source>
        <dbReference type="ARBA" id="ARBA00022989"/>
    </source>
</evidence>
<feature type="transmembrane region" description="Helical" evidence="7">
    <location>
        <begin position="305"/>
        <end position="323"/>
    </location>
</feature>
<feature type="transmembrane region" description="Helical" evidence="7">
    <location>
        <begin position="365"/>
        <end position="386"/>
    </location>
</feature>
<feature type="domain" description="Major facilitator superfamily (MFS) profile" evidence="8">
    <location>
        <begin position="21"/>
        <end position="470"/>
    </location>
</feature>
<dbReference type="SUPFAM" id="SSF103473">
    <property type="entry name" value="MFS general substrate transporter"/>
    <property type="match status" value="1"/>
</dbReference>
<dbReference type="InterPro" id="IPR036259">
    <property type="entry name" value="MFS_trans_sf"/>
</dbReference>
<evidence type="ECO:0000256" key="6">
    <source>
        <dbReference type="ARBA" id="ARBA00023136"/>
    </source>
</evidence>
<keyword evidence="5 7" id="KW-1133">Transmembrane helix</keyword>
<evidence type="ECO:0000256" key="2">
    <source>
        <dbReference type="ARBA" id="ARBA00022448"/>
    </source>
</evidence>
<dbReference type="Proteomes" id="UP001201873">
    <property type="component" value="Unassembled WGS sequence"/>
</dbReference>
<feature type="transmembrane region" description="Helical" evidence="7">
    <location>
        <begin position="87"/>
        <end position="106"/>
    </location>
</feature>
<dbReference type="PANTHER" id="PTHR42718">
    <property type="entry name" value="MAJOR FACILITATOR SUPERFAMILY MULTIDRUG TRANSPORTER MFSC"/>
    <property type="match status" value="1"/>
</dbReference>
<reference evidence="9 10" key="1">
    <citation type="submission" date="2022-04" db="EMBL/GenBank/DDBJ databases">
        <title>Genome diversity in the genus Frankia.</title>
        <authorList>
            <person name="Carlos-Shanley C."/>
            <person name="Hahn D."/>
        </authorList>
    </citation>
    <scope>NUCLEOTIDE SEQUENCE [LARGE SCALE GENOMIC DNA]</scope>
    <source>
        <strain evidence="9 10">Ag45/Mut15</strain>
    </source>
</reference>
<sequence>MLQQIEAEPARPEPVVDTRRLIIALLFGAVLPLLDATIVNVAIDRLSLTFDTALSTTQWVVTGYAMAAAIAIPATGWGVARFGGRKVWMTALGVFLVGSVLCGLAWNVESLIAFRILQGIGGGMTMPVLQTVLIGAVGPEGARRAMATIGIPAVVAPVVGPAVGGLVLAHLSWRWIFFVNVPICLIALLLAATTLPRDTPTHRGSLDVKGLLLLSPALALLVYGLSVTGGPDGDTMRAMSTILAGAVLLAGFIRHALRVPAPMVDVRLFARPTFASAGALMLFAGIYFYGALILLPLYYQRVLGYSTLATGAVLGLQGIGALLARSASGGLTSRLGVRTVVLAGLGLAVLGTLPFVATHGDPNPYLLGAALVIRGAGVGIVTVLILGAAYHGIDRAQISHASSASRILLQLGAALGIALVSAVLEWQLNSIDDGNGAAAIQPAFGHTSWLLIASALAGVIPALLLPAKAATHA</sequence>
<comment type="subcellular location">
    <subcellularLocation>
        <location evidence="1">Cell membrane</location>
        <topology evidence="1">Multi-pass membrane protein</topology>
    </subcellularLocation>
</comment>
<feature type="transmembrane region" description="Helical" evidence="7">
    <location>
        <begin position="21"/>
        <end position="43"/>
    </location>
</feature>